<dbReference type="Proteomes" id="UP000191820">
    <property type="component" value="Chromosome"/>
</dbReference>
<feature type="signal peptide" evidence="1">
    <location>
        <begin position="1"/>
        <end position="17"/>
    </location>
</feature>
<proteinExistence type="predicted"/>
<gene>
    <name evidence="2" type="ORF">SJ2017_0150</name>
</gene>
<keyword evidence="1" id="KW-0732">Signal</keyword>
<keyword evidence="3" id="KW-1185">Reference proteome</keyword>
<evidence type="ECO:0000256" key="1">
    <source>
        <dbReference type="SAM" id="SignalP"/>
    </source>
</evidence>
<reference evidence="2 3" key="1">
    <citation type="submission" date="2017-03" db="EMBL/GenBank/DDBJ databases">
        <title>Genome sequencing of Shewanella japonica KCTC 22435.</title>
        <authorList>
            <person name="Kim K.M."/>
        </authorList>
    </citation>
    <scope>NUCLEOTIDE SEQUENCE [LARGE SCALE GENOMIC DNA]</scope>
    <source>
        <strain evidence="2 3">KCTC 22435</strain>
    </source>
</reference>
<name>A0ABN4YCS6_9GAMM</name>
<feature type="chain" id="PRO_5047205338" evidence="1">
    <location>
        <begin position="18"/>
        <end position="111"/>
    </location>
</feature>
<dbReference type="EMBL" id="CP020472">
    <property type="protein sequence ID" value="ARD20499.1"/>
    <property type="molecule type" value="Genomic_DNA"/>
</dbReference>
<dbReference type="RefSeq" id="WP_055025957.1">
    <property type="nucleotide sequence ID" value="NZ_CP020472.1"/>
</dbReference>
<sequence length="111" mass="12250">MKAAIIVTLLLSSSTMASSPLSEELTAEQLDMVIQMSVNQMKADDEFTKMASCVNQSEAKVESVFREVMRACVEKHMLEEDDEKTTACLVSNFSEKLGVSAQKFTACSEQE</sequence>
<organism evidence="2 3">
    <name type="scientific">Shewanella japonica</name>
    <dbReference type="NCBI Taxonomy" id="93973"/>
    <lineage>
        <taxon>Bacteria</taxon>
        <taxon>Pseudomonadati</taxon>
        <taxon>Pseudomonadota</taxon>
        <taxon>Gammaproteobacteria</taxon>
        <taxon>Alteromonadales</taxon>
        <taxon>Shewanellaceae</taxon>
        <taxon>Shewanella</taxon>
    </lineage>
</organism>
<accession>A0ABN4YCS6</accession>
<protein>
    <submittedName>
        <fullName evidence="2">Uncharacterized protein</fullName>
    </submittedName>
</protein>
<evidence type="ECO:0000313" key="3">
    <source>
        <dbReference type="Proteomes" id="UP000191820"/>
    </source>
</evidence>
<evidence type="ECO:0000313" key="2">
    <source>
        <dbReference type="EMBL" id="ARD20499.1"/>
    </source>
</evidence>